<dbReference type="Pfam" id="PF09820">
    <property type="entry name" value="AAA-ATPase_like"/>
    <property type="match status" value="1"/>
</dbReference>
<dbReference type="Gene3D" id="3.40.50.300">
    <property type="entry name" value="P-loop containing nucleotide triphosphate hydrolases"/>
    <property type="match status" value="1"/>
</dbReference>
<dbReference type="PANTHER" id="PTHR34825">
    <property type="entry name" value="CONSERVED PROTEIN, WITH A WEAK D-GALACTARATE DEHYDRATASE/ALTRONATE HYDROLASE DOMAIN"/>
    <property type="match status" value="1"/>
</dbReference>
<dbReference type="Proteomes" id="UP000193944">
    <property type="component" value="Unassembled WGS sequence"/>
</dbReference>
<keyword evidence="3" id="KW-1185">Reference proteome</keyword>
<feature type="domain" description="AAA-ATPase-like" evidence="1">
    <location>
        <begin position="21"/>
        <end position="226"/>
    </location>
</feature>
<dbReference type="SUPFAM" id="SSF52540">
    <property type="entry name" value="P-loop containing nucleoside triphosphate hydrolases"/>
    <property type="match status" value="1"/>
</dbReference>
<dbReference type="AlphaFoldDB" id="A0A1Y1VRP7"/>
<evidence type="ECO:0000313" key="3">
    <source>
        <dbReference type="Proteomes" id="UP000193944"/>
    </source>
</evidence>
<evidence type="ECO:0000259" key="1">
    <source>
        <dbReference type="Pfam" id="PF09820"/>
    </source>
</evidence>
<dbReference type="STRING" id="1754192.A0A1Y1VRP7"/>
<dbReference type="OrthoDB" id="2143434at2759"/>
<dbReference type="InterPro" id="IPR027417">
    <property type="entry name" value="P-loop_NTPase"/>
</dbReference>
<sequence length="470" mass="56164">MRFIIDSDDMYRKFNCLLNQEFFVDKSNIINDFNKLIDKDGSNNVCITKPRRFGKTSIAAMLTTYYSKGFNSQEIFDKLKVSKGKSSDKTEKKKEIEQYREFQGKYHTLYFDFSSDLFLYNNLNDFLDSINKILKEDIKKIYPKSNILNNNEEDKIDNLIYNLQYLHIETKDIFIIIIDEWDYLISNNVFPHEEKVKYIRFLKSLIKDKGYSAFVFMTGIMPIEKSILNCFVEYSMLKDKKYYQYFGFTEQEVRDLCEKNKKINKNRKIKYEDLENWYNGYKAYNGEKIFNPWSIYHALNRDKIKNYWNGTGRFDELVNIINFNILGVKDDILKLIKGNKIEIELEGFGTENILNGLKNNEETSESDMKTELYSKMVTFGFLTYYDGKISIPNKELEEKFVKVLKSNKDMKYYYDIINNSKIEEYDNVLNFIPINEYPPNSEKKRKIDQKSDGIYKRLRSVTKRKKMIRK</sequence>
<accession>A0A1Y1VRP7</accession>
<dbReference type="PANTHER" id="PTHR34825:SF1">
    <property type="entry name" value="AAA-ATPASE-LIKE DOMAIN-CONTAINING PROTEIN"/>
    <property type="match status" value="1"/>
</dbReference>
<dbReference type="EMBL" id="MCFG01000569">
    <property type="protein sequence ID" value="ORX63949.1"/>
    <property type="molecule type" value="Genomic_DNA"/>
</dbReference>
<organism evidence="2 3">
    <name type="scientific">Anaeromyces robustus</name>
    <dbReference type="NCBI Taxonomy" id="1754192"/>
    <lineage>
        <taxon>Eukaryota</taxon>
        <taxon>Fungi</taxon>
        <taxon>Fungi incertae sedis</taxon>
        <taxon>Chytridiomycota</taxon>
        <taxon>Chytridiomycota incertae sedis</taxon>
        <taxon>Neocallimastigomycetes</taxon>
        <taxon>Neocallimastigales</taxon>
        <taxon>Neocallimastigaceae</taxon>
        <taxon>Anaeromyces</taxon>
    </lineage>
</organism>
<dbReference type="InterPro" id="IPR018631">
    <property type="entry name" value="AAA-ATPase-like_dom"/>
</dbReference>
<comment type="caution">
    <text evidence="2">The sequence shown here is derived from an EMBL/GenBank/DDBJ whole genome shotgun (WGS) entry which is preliminary data.</text>
</comment>
<proteinExistence type="predicted"/>
<reference evidence="2 3" key="2">
    <citation type="submission" date="2016-08" db="EMBL/GenBank/DDBJ databases">
        <title>Pervasive Adenine N6-methylation of Active Genes in Fungi.</title>
        <authorList>
            <consortium name="DOE Joint Genome Institute"/>
            <person name="Mondo S.J."/>
            <person name="Dannebaum R.O."/>
            <person name="Kuo R.C."/>
            <person name="Labutti K."/>
            <person name="Haridas S."/>
            <person name="Kuo A."/>
            <person name="Salamov A."/>
            <person name="Ahrendt S.R."/>
            <person name="Lipzen A."/>
            <person name="Sullivan W."/>
            <person name="Andreopoulos W.B."/>
            <person name="Clum A."/>
            <person name="Lindquist E."/>
            <person name="Daum C."/>
            <person name="Ramamoorthy G.K."/>
            <person name="Gryganskyi A."/>
            <person name="Culley D."/>
            <person name="Magnuson J.K."/>
            <person name="James T.Y."/>
            <person name="O'Malley M.A."/>
            <person name="Stajich J.E."/>
            <person name="Spatafora J.W."/>
            <person name="Visel A."/>
            <person name="Grigoriev I.V."/>
        </authorList>
    </citation>
    <scope>NUCLEOTIDE SEQUENCE [LARGE SCALE GENOMIC DNA]</scope>
    <source>
        <strain evidence="2 3">S4</strain>
    </source>
</reference>
<gene>
    <name evidence="2" type="ORF">BCR32DRAFT_273283</name>
</gene>
<reference evidence="2 3" key="1">
    <citation type="submission" date="2016-08" db="EMBL/GenBank/DDBJ databases">
        <title>A Parts List for Fungal Cellulosomes Revealed by Comparative Genomics.</title>
        <authorList>
            <consortium name="DOE Joint Genome Institute"/>
            <person name="Haitjema C.H."/>
            <person name="Gilmore S.P."/>
            <person name="Henske J.K."/>
            <person name="Solomon K.V."/>
            <person name="De Groot R."/>
            <person name="Kuo A."/>
            <person name="Mondo S.J."/>
            <person name="Salamov A.A."/>
            <person name="Labutti K."/>
            <person name="Zhao Z."/>
            <person name="Chiniquy J."/>
            <person name="Barry K."/>
            <person name="Brewer H.M."/>
            <person name="Purvine S.O."/>
            <person name="Wright A.T."/>
            <person name="Boxma B."/>
            <person name="Van Alen T."/>
            <person name="Hackstein J.H."/>
            <person name="Baker S.E."/>
            <person name="Grigoriev I.V."/>
            <person name="O'Malley M.A."/>
        </authorList>
    </citation>
    <scope>NUCLEOTIDE SEQUENCE [LARGE SCALE GENOMIC DNA]</scope>
    <source>
        <strain evidence="2 3">S4</strain>
    </source>
</reference>
<protein>
    <recommendedName>
        <fullName evidence="1">AAA-ATPase-like domain-containing protein</fullName>
    </recommendedName>
</protein>
<evidence type="ECO:0000313" key="2">
    <source>
        <dbReference type="EMBL" id="ORX63949.1"/>
    </source>
</evidence>
<name>A0A1Y1VRP7_9FUNG</name>